<dbReference type="Gene3D" id="4.10.830.40">
    <property type="match status" value="1"/>
</dbReference>
<gene>
    <name evidence="7" type="ORF">P4O66_000641</name>
</gene>
<keyword evidence="2 4" id="KW-0863">Zinc-finger</keyword>
<dbReference type="SMART" id="SM00589">
    <property type="entry name" value="PRY"/>
    <property type="match status" value="1"/>
</dbReference>
<dbReference type="Pfam" id="PF25600">
    <property type="entry name" value="TRIM_CC"/>
    <property type="match status" value="1"/>
</dbReference>
<dbReference type="Gene3D" id="2.60.120.920">
    <property type="match status" value="1"/>
</dbReference>
<dbReference type="SMART" id="SM00449">
    <property type="entry name" value="SPRY"/>
    <property type="match status" value="1"/>
</dbReference>
<dbReference type="PRINTS" id="PR01407">
    <property type="entry name" value="BUTYPHLNCDUF"/>
</dbReference>
<dbReference type="SUPFAM" id="SSF57845">
    <property type="entry name" value="B-box zinc-binding domain"/>
    <property type="match status" value="1"/>
</dbReference>
<dbReference type="Pfam" id="PF13765">
    <property type="entry name" value="PRY"/>
    <property type="match status" value="1"/>
</dbReference>
<keyword evidence="1" id="KW-0479">Metal-binding</keyword>
<evidence type="ECO:0008006" key="9">
    <source>
        <dbReference type="Google" id="ProtNLM"/>
    </source>
</evidence>
<proteinExistence type="predicted"/>
<feature type="domain" description="B30.2/SPRY" evidence="6">
    <location>
        <begin position="349"/>
        <end position="543"/>
    </location>
</feature>
<organism evidence="7 8">
    <name type="scientific">Electrophorus voltai</name>
    <dbReference type="NCBI Taxonomy" id="2609070"/>
    <lineage>
        <taxon>Eukaryota</taxon>
        <taxon>Metazoa</taxon>
        <taxon>Chordata</taxon>
        <taxon>Craniata</taxon>
        <taxon>Vertebrata</taxon>
        <taxon>Euteleostomi</taxon>
        <taxon>Actinopterygii</taxon>
        <taxon>Neopterygii</taxon>
        <taxon>Teleostei</taxon>
        <taxon>Ostariophysi</taxon>
        <taxon>Gymnotiformes</taxon>
        <taxon>Gymnotoidei</taxon>
        <taxon>Gymnotidae</taxon>
        <taxon>Electrophorus</taxon>
    </lineage>
</organism>
<evidence type="ECO:0000313" key="7">
    <source>
        <dbReference type="EMBL" id="KAK1798147.1"/>
    </source>
</evidence>
<evidence type="ECO:0000256" key="2">
    <source>
        <dbReference type="ARBA" id="ARBA00022771"/>
    </source>
</evidence>
<dbReference type="SUPFAM" id="SSF49899">
    <property type="entry name" value="Concanavalin A-like lectins/glucanases"/>
    <property type="match status" value="1"/>
</dbReference>
<name>A0AAD8ZEY4_9TELE</name>
<dbReference type="GO" id="GO:0005737">
    <property type="term" value="C:cytoplasm"/>
    <property type="evidence" value="ECO:0007669"/>
    <property type="project" value="UniProtKB-ARBA"/>
</dbReference>
<accession>A0AAD8ZEY4</accession>
<dbReference type="InterPro" id="IPR051051">
    <property type="entry name" value="E3_ubiq-ligase_TRIM/RNF"/>
</dbReference>
<dbReference type="InterPro" id="IPR013320">
    <property type="entry name" value="ConA-like_dom_sf"/>
</dbReference>
<dbReference type="InterPro" id="IPR003877">
    <property type="entry name" value="SPRY_dom"/>
</dbReference>
<dbReference type="SMART" id="SM00336">
    <property type="entry name" value="BBOX"/>
    <property type="match status" value="2"/>
</dbReference>
<dbReference type="Pfam" id="PF00643">
    <property type="entry name" value="zf-B_box"/>
    <property type="match status" value="1"/>
</dbReference>
<dbReference type="Proteomes" id="UP001239994">
    <property type="component" value="Unassembled WGS sequence"/>
</dbReference>
<dbReference type="AlphaFoldDB" id="A0AAD8ZEY4"/>
<dbReference type="InterPro" id="IPR058030">
    <property type="entry name" value="TRIM8/14/16/25/29/45/65_CC"/>
</dbReference>
<dbReference type="InterPro" id="IPR000315">
    <property type="entry name" value="Znf_B-box"/>
</dbReference>
<dbReference type="PANTHER" id="PTHR25465:SF10">
    <property type="entry name" value="TRIPARTITE MOTIF-CONTAINING PROTEIN 16-RELATED"/>
    <property type="match status" value="1"/>
</dbReference>
<dbReference type="GO" id="GO:0008270">
    <property type="term" value="F:zinc ion binding"/>
    <property type="evidence" value="ECO:0007669"/>
    <property type="project" value="UniProtKB-KW"/>
</dbReference>
<keyword evidence="8" id="KW-1185">Reference proteome</keyword>
<dbReference type="Gene3D" id="3.30.160.60">
    <property type="entry name" value="Classic Zinc Finger"/>
    <property type="match status" value="1"/>
</dbReference>
<evidence type="ECO:0000259" key="6">
    <source>
        <dbReference type="PROSITE" id="PS50188"/>
    </source>
</evidence>
<dbReference type="CDD" id="cd19769">
    <property type="entry name" value="Bbox2_TRIM16-like"/>
    <property type="match status" value="1"/>
</dbReference>
<protein>
    <recommendedName>
        <fullName evidence="9">B30.2/SPRY domain-containing protein</fullName>
    </recommendedName>
</protein>
<evidence type="ECO:0000259" key="5">
    <source>
        <dbReference type="PROSITE" id="PS50119"/>
    </source>
</evidence>
<dbReference type="InterPro" id="IPR003879">
    <property type="entry name" value="Butyrophylin_SPRY"/>
</dbReference>
<evidence type="ECO:0000313" key="8">
    <source>
        <dbReference type="Proteomes" id="UP001239994"/>
    </source>
</evidence>
<dbReference type="PANTHER" id="PTHR25465">
    <property type="entry name" value="B-BOX DOMAIN CONTAINING"/>
    <property type="match status" value="1"/>
</dbReference>
<dbReference type="Pfam" id="PF00622">
    <property type="entry name" value="SPRY"/>
    <property type="match status" value="1"/>
</dbReference>
<dbReference type="InterPro" id="IPR006574">
    <property type="entry name" value="PRY"/>
</dbReference>
<dbReference type="PROSITE" id="PS50188">
    <property type="entry name" value="B302_SPRY"/>
    <property type="match status" value="1"/>
</dbReference>
<dbReference type="PROSITE" id="PS50119">
    <property type="entry name" value="ZF_BBOX"/>
    <property type="match status" value="1"/>
</dbReference>
<comment type="caution">
    <text evidence="7">The sequence shown here is derived from an EMBL/GenBank/DDBJ whole genome shotgun (WGS) entry which is preliminary data.</text>
</comment>
<evidence type="ECO:0000256" key="1">
    <source>
        <dbReference type="ARBA" id="ARBA00022723"/>
    </source>
</evidence>
<evidence type="ECO:0000256" key="4">
    <source>
        <dbReference type="PROSITE-ProRule" id="PRU00024"/>
    </source>
</evidence>
<keyword evidence="3" id="KW-0862">Zinc</keyword>
<feature type="domain" description="B box-type" evidence="5">
    <location>
        <begin position="117"/>
        <end position="157"/>
    </location>
</feature>
<sequence>MEEVTLPKEIPVGTWPTMENNHKEGCGEEHESVKCTAAVETLSDNNTPLEACECASQCTAVPQSGVEVMCDSCMEEPRQASKSCLTCMVSYCEEHLRPHLENSKFQNHQLVEPQLDTELRACECHRLALQLYCATDGCCICPSCETEEHEGHAVTDVAEARKNIEGELQDKQKGMVKTLTAAEEAINKLQKNTASIDSSVAGVQAVIEQQFSSLRAAVEDACRSSLDMLDGEHKQALSQAESIRTHLEQKSGELKKTMTQVERFAKKKNDVDFLQEYAEWRKVSTDVQLPSVYISLIDRLATFSNFIKESTQATCNELKSTYNVQLKELCKSDRLGIKTMVHPSSPTKLQAFSPDPVTRDDFLTYATNLSFDPDSTHKFLRLTEDNRKATNTTPWQHSYPYMAERFEHWRQVMTSESLYLGRHYFEVELSGEGAYVGVTYKSINRKGQENSCCVTGNDFSWCLGRESHGYSAWHCDVETSVEVKEFTKIGCYVDYKKGLLAFYGIAETMNLLHKYSVRFLEPLYPVFWLSKKDNMVVLVKPSD</sequence>
<reference evidence="7" key="1">
    <citation type="submission" date="2023-03" db="EMBL/GenBank/DDBJ databases">
        <title>Electrophorus voltai genome.</title>
        <authorList>
            <person name="Bian C."/>
        </authorList>
    </citation>
    <scope>NUCLEOTIDE SEQUENCE</scope>
    <source>
        <strain evidence="7">CB-2022</strain>
        <tissue evidence="7">Muscle</tissue>
    </source>
</reference>
<dbReference type="InterPro" id="IPR043136">
    <property type="entry name" value="B30.2/SPRY_sf"/>
</dbReference>
<evidence type="ECO:0000256" key="3">
    <source>
        <dbReference type="ARBA" id="ARBA00022833"/>
    </source>
</evidence>
<dbReference type="InterPro" id="IPR001870">
    <property type="entry name" value="B30.2/SPRY"/>
</dbReference>
<dbReference type="EMBL" id="JAROKS010000012">
    <property type="protein sequence ID" value="KAK1798147.1"/>
    <property type="molecule type" value="Genomic_DNA"/>
</dbReference>